<evidence type="ECO:0000313" key="5">
    <source>
        <dbReference type="Proteomes" id="UP001500280"/>
    </source>
</evidence>
<proteinExistence type="predicted"/>
<name>A0ABN2ICX4_9ACTN</name>
<comment type="caution">
    <text evidence="4">The sequence shown here is derived from an EMBL/GenBank/DDBJ whole genome shotgun (WGS) entry which is preliminary data.</text>
</comment>
<dbReference type="Pfam" id="PF14028">
    <property type="entry name" value="Lant_dehydr_C"/>
    <property type="match status" value="1"/>
</dbReference>
<accession>A0ABN2ICX4</accession>
<feature type="domain" description="Thiopeptide-type bacteriocin biosynthesis" evidence="3">
    <location>
        <begin position="721"/>
        <end position="946"/>
    </location>
</feature>
<evidence type="ECO:0000259" key="3">
    <source>
        <dbReference type="Pfam" id="PF14028"/>
    </source>
</evidence>
<feature type="domain" description="Lantibiotic dehydratase N-terminal" evidence="2">
    <location>
        <begin position="35"/>
        <end position="652"/>
    </location>
</feature>
<sequence>MFRPLDWVMVRTPLLPVEAFLDPPTAVAPGTELPADPRIQRALAVGAGDLSRALGKPPNTEKALRRMRSSLQRYLIRMSTRPTPYGTFAGVAVAQWGDTTDLALTTDPARARTRPDMGWLLELIAELEQKPDVRAGLRWYTNPAASFHADRLFLSERAVLTDPAEAGRAVNLRATPVVRAALEAARTPVPYDDLVGALVANGAPRDKVEGLLQQLWEQTVLLTDLRPPVTISDPAKYVVDRLATVPAARAEAAALAELLDDAAEWDGLDVEQAAAQYPKLVAKAKTLRDSPTQFQTDMALPLTGRVTREVAEESARLAELLARLSPSAAGVSSLDGYRSLFEDRYGRDREVPLLELLDPERGLGVPPRPERLEPTDEQKRRNRTLVDLALDALKDGRAAVELDDATLEKLTLGSRPAPDSLDLSVFVVAGSAAAVDAGDFRLVVGPNVGGGAAGRVLGRFADLVGVEPLQAAAAAEAAVNPEVLRAEVSYLARHVRSANVSIRPLVREREIALTTTPGEHQLPPDELVVGLSGGRFVLRWAADGREVVPCAGHMLNTVGAPEIVRFLEQVFHDGRLVGLSFNWGAAADFAFLPRVQRGRLVLSPAMWRVEPADLTDFAAWRERWQPPRYVYLAVSDNRLLLDLDNPTHVEQLQDQVREQAVLHEALPAPGDAWVTGPDGNYFSELVVPLVLDKPVVQPARRRSPVRRSETVRRLHPPGSDWLFAKLYHVPAYEDDLIAHALQDFGAESWFFMRYVDPDPHLRVRWRGQPDALGVLQWGAQLVEDGYCKRFGLDTYDQEVERYGGPVGMELAEQLFDADSELVAELLRQRRTLDMSLLGVYTVDALLAALGYDVAEREALCRSGVEDRKATADEFRKEQNALRAVLGDPDWLPASARPAIKTWSERIASITPRLADADVSKDVLAQSYVHMHCNRLLGCGHPPEQRVRGLLVRTRESLDRAPWRQR</sequence>
<feature type="compositionally biased region" description="Basic and acidic residues" evidence="1">
    <location>
        <begin position="368"/>
        <end position="379"/>
    </location>
</feature>
<keyword evidence="5" id="KW-1185">Reference proteome</keyword>
<evidence type="ECO:0000259" key="2">
    <source>
        <dbReference type="Pfam" id="PF04738"/>
    </source>
</evidence>
<protein>
    <submittedName>
        <fullName evidence="4">Lantibiotic dehydratase</fullName>
    </submittedName>
</protein>
<dbReference type="RefSeq" id="WP_344158564.1">
    <property type="nucleotide sequence ID" value="NZ_BAAANF010000018.1"/>
</dbReference>
<dbReference type="InterPro" id="IPR006827">
    <property type="entry name" value="Lant_deHydtase_N"/>
</dbReference>
<gene>
    <name evidence="4" type="ORF">GCM10009745_57170</name>
</gene>
<dbReference type="Proteomes" id="UP001500280">
    <property type="component" value="Unassembled WGS sequence"/>
</dbReference>
<feature type="region of interest" description="Disordered" evidence="1">
    <location>
        <begin position="359"/>
        <end position="380"/>
    </location>
</feature>
<evidence type="ECO:0000313" key="4">
    <source>
        <dbReference type="EMBL" id="GAA1702447.1"/>
    </source>
</evidence>
<organism evidence="4 5">
    <name type="scientific">Kribbella yunnanensis</name>
    <dbReference type="NCBI Taxonomy" id="190194"/>
    <lineage>
        <taxon>Bacteria</taxon>
        <taxon>Bacillati</taxon>
        <taxon>Actinomycetota</taxon>
        <taxon>Actinomycetes</taxon>
        <taxon>Propionibacteriales</taxon>
        <taxon>Kribbellaceae</taxon>
        <taxon>Kribbella</taxon>
    </lineage>
</organism>
<dbReference type="Pfam" id="PF04738">
    <property type="entry name" value="Lant_dehydr_N"/>
    <property type="match status" value="1"/>
</dbReference>
<evidence type="ECO:0000256" key="1">
    <source>
        <dbReference type="SAM" id="MobiDB-lite"/>
    </source>
</evidence>
<dbReference type="InterPro" id="IPR023809">
    <property type="entry name" value="Thiopep_bacteriocin_synth_dom"/>
</dbReference>
<dbReference type="EMBL" id="BAAANF010000018">
    <property type="protein sequence ID" value="GAA1702447.1"/>
    <property type="molecule type" value="Genomic_DNA"/>
</dbReference>
<dbReference type="NCBIfam" id="TIGR03891">
    <property type="entry name" value="thiopep_ocin"/>
    <property type="match status" value="1"/>
</dbReference>
<reference evidence="4 5" key="1">
    <citation type="journal article" date="2019" name="Int. J. Syst. Evol. Microbiol.">
        <title>The Global Catalogue of Microorganisms (GCM) 10K type strain sequencing project: providing services to taxonomists for standard genome sequencing and annotation.</title>
        <authorList>
            <consortium name="The Broad Institute Genomics Platform"/>
            <consortium name="The Broad Institute Genome Sequencing Center for Infectious Disease"/>
            <person name="Wu L."/>
            <person name="Ma J."/>
        </authorList>
    </citation>
    <scope>NUCLEOTIDE SEQUENCE [LARGE SCALE GENOMIC DNA]</scope>
    <source>
        <strain evidence="4 5">JCM 14307</strain>
    </source>
</reference>